<organism evidence="1 2">
    <name type="scientific">Schizophyllum amplum</name>
    <dbReference type="NCBI Taxonomy" id="97359"/>
    <lineage>
        <taxon>Eukaryota</taxon>
        <taxon>Fungi</taxon>
        <taxon>Dikarya</taxon>
        <taxon>Basidiomycota</taxon>
        <taxon>Agaricomycotina</taxon>
        <taxon>Agaricomycetes</taxon>
        <taxon>Agaricomycetidae</taxon>
        <taxon>Agaricales</taxon>
        <taxon>Schizophyllaceae</taxon>
        <taxon>Schizophyllum</taxon>
    </lineage>
</organism>
<dbReference type="PRINTS" id="PR00081">
    <property type="entry name" value="GDHRDH"/>
</dbReference>
<dbReference type="AlphaFoldDB" id="A0A550BY26"/>
<sequence>MPCSLVIGASKGLGFELAKRLHSLGHTVYATTRSDKSPNFPQGVKVIQNIDVGIQSAGSSICDALGGSKLDLVFMSAGLFKMDSFNKPDWEAHLDMYKVVSMAPLFIAHHLVQSGSMSSPSKFIIITSEGGSISLRTGEESGGAYGHHASKAAANMVGKVLSNDLYDKSITVAMIHPGFMKTDMTKSVGFDQFYESGGAVEPSEAAASTVDFVLKLTHDKSGTFWAPRGPSGIGGAERVMGSDLSTPLQLPW</sequence>
<dbReference type="EMBL" id="VDMD01000047">
    <property type="protein sequence ID" value="TRM57449.1"/>
    <property type="molecule type" value="Genomic_DNA"/>
</dbReference>
<dbReference type="Proteomes" id="UP000320762">
    <property type="component" value="Unassembled WGS sequence"/>
</dbReference>
<dbReference type="Pfam" id="PF00106">
    <property type="entry name" value="adh_short"/>
    <property type="match status" value="1"/>
</dbReference>
<dbReference type="SUPFAM" id="SSF51735">
    <property type="entry name" value="NAD(P)-binding Rossmann-fold domains"/>
    <property type="match status" value="1"/>
</dbReference>
<comment type="caution">
    <text evidence="1">The sequence shown here is derived from an EMBL/GenBank/DDBJ whole genome shotgun (WGS) entry which is preliminary data.</text>
</comment>
<dbReference type="InterPro" id="IPR052184">
    <property type="entry name" value="SDR_enzymes"/>
</dbReference>
<keyword evidence="2" id="KW-1185">Reference proteome</keyword>
<gene>
    <name evidence="1" type="ORF">BD626DRAFT_574497</name>
</gene>
<accession>A0A550BY26</accession>
<dbReference type="InterPro" id="IPR002347">
    <property type="entry name" value="SDR_fam"/>
</dbReference>
<dbReference type="PANTHER" id="PTHR45458">
    <property type="entry name" value="SHORT-CHAIN DEHYDROGENASE/REDUCTASE SDR"/>
    <property type="match status" value="1"/>
</dbReference>
<dbReference type="PANTHER" id="PTHR45458:SF2">
    <property type="entry name" value="OXIDOREDUCTASE, SHORT CHAIN DEHYDROGENASE_REDUCTASE FAMILY SUPERFAMILY (AFU_ORTHOLOGUE AFUA_3G13450)"/>
    <property type="match status" value="1"/>
</dbReference>
<evidence type="ECO:0000313" key="2">
    <source>
        <dbReference type="Proteomes" id="UP000320762"/>
    </source>
</evidence>
<reference evidence="1 2" key="1">
    <citation type="journal article" date="2019" name="New Phytol.">
        <title>Comparative genomics reveals unique wood-decay strategies and fruiting body development in the Schizophyllaceae.</title>
        <authorList>
            <person name="Almasi E."/>
            <person name="Sahu N."/>
            <person name="Krizsan K."/>
            <person name="Balint B."/>
            <person name="Kovacs G.M."/>
            <person name="Kiss B."/>
            <person name="Cseklye J."/>
            <person name="Drula E."/>
            <person name="Henrissat B."/>
            <person name="Nagy I."/>
            <person name="Chovatia M."/>
            <person name="Adam C."/>
            <person name="LaButti K."/>
            <person name="Lipzen A."/>
            <person name="Riley R."/>
            <person name="Grigoriev I.V."/>
            <person name="Nagy L.G."/>
        </authorList>
    </citation>
    <scope>NUCLEOTIDE SEQUENCE [LARGE SCALE GENOMIC DNA]</scope>
    <source>
        <strain evidence="1 2">NL-1724</strain>
    </source>
</reference>
<evidence type="ECO:0000313" key="1">
    <source>
        <dbReference type="EMBL" id="TRM57449.1"/>
    </source>
</evidence>
<protein>
    <submittedName>
        <fullName evidence="1">Oxidoreductase</fullName>
    </submittedName>
</protein>
<name>A0A550BY26_9AGAR</name>
<dbReference type="InterPro" id="IPR036291">
    <property type="entry name" value="NAD(P)-bd_dom_sf"/>
</dbReference>
<dbReference type="Gene3D" id="3.40.50.720">
    <property type="entry name" value="NAD(P)-binding Rossmann-like Domain"/>
    <property type="match status" value="1"/>
</dbReference>
<dbReference type="OrthoDB" id="7289984at2759"/>
<proteinExistence type="predicted"/>
<dbReference type="GO" id="GO:0016616">
    <property type="term" value="F:oxidoreductase activity, acting on the CH-OH group of donors, NAD or NADP as acceptor"/>
    <property type="evidence" value="ECO:0007669"/>
    <property type="project" value="TreeGrafter"/>
</dbReference>